<dbReference type="Gene3D" id="3.40.710.10">
    <property type="entry name" value="DD-peptidase/beta-lactamase superfamily"/>
    <property type="match status" value="1"/>
</dbReference>
<dbReference type="OrthoDB" id="9814204at2"/>
<dbReference type="SUPFAM" id="SSF56601">
    <property type="entry name" value="beta-lactamase/transpeptidase-like"/>
    <property type="match status" value="1"/>
</dbReference>
<organism evidence="2 3">
    <name type="scientific">Pontibaca methylaminivorans</name>
    <dbReference type="NCBI Taxonomy" id="515897"/>
    <lineage>
        <taxon>Bacteria</taxon>
        <taxon>Pseudomonadati</taxon>
        <taxon>Pseudomonadota</taxon>
        <taxon>Alphaproteobacteria</taxon>
        <taxon>Rhodobacterales</taxon>
        <taxon>Roseobacteraceae</taxon>
        <taxon>Pontibaca</taxon>
    </lineage>
</organism>
<accession>A0A1R3X6R2</accession>
<keyword evidence="3" id="KW-1185">Reference proteome</keyword>
<dbReference type="Proteomes" id="UP000192455">
    <property type="component" value="Unassembled WGS sequence"/>
</dbReference>
<evidence type="ECO:0000313" key="2">
    <source>
        <dbReference type="EMBL" id="SIT86587.1"/>
    </source>
</evidence>
<dbReference type="PROSITE" id="PS51257">
    <property type="entry name" value="PROKAR_LIPOPROTEIN"/>
    <property type="match status" value="1"/>
</dbReference>
<dbReference type="EMBL" id="FTPS01000002">
    <property type="protein sequence ID" value="SIT86587.1"/>
    <property type="molecule type" value="Genomic_DNA"/>
</dbReference>
<keyword evidence="1" id="KW-0732">Signal</keyword>
<feature type="signal peptide" evidence="1">
    <location>
        <begin position="1"/>
        <end position="28"/>
    </location>
</feature>
<reference evidence="2 3" key="1">
    <citation type="submission" date="2017-01" db="EMBL/GenBank/DDBJ databases">
        <authorList>
            <person name="Mah S.A."/>
            <person name="Swanson W.J."/>
            <person name="Moy G.W."/>
            <person name="Vacquier V.D."/>
        </authorList>
    </citation>
    <scope>NUCLEOTIDE SEQUENCE [LARGE SCALE GENOMIC DNA]</scope>
    <source>
        <strain evidence="2 3">DSM 21219</strain>
    </source>
</reference>
<dbReference type="RefSeq" id="WP_143733085.1">
    <property type="nucleotide sequence ID" value="NZ_FTPS01000002.1"/>
</dbReference>
<sequence>MIFHGKRIAGAAVGVILSAALGCSAALAQGRDALSLQVLQAGETAGLVQNDAFLPAENSTDAHEPFNGTLTLEATEMSMEPALETREVMGRDAAVFPGVTLEFFSHEGELVPVTQEVITPPEDTAANSFWQILVQPGRIWAEEGDDGWSRASFPFLLMNRLEQDSHNGVASFAYKGDEVTGVTFQIVQQTAPYYVPEHFRAWGTLPASHDARDAGTYDEAREGYRAELAARLPIEEWDELAQSGDGEAIEGFEGETSDDWVVMHALVKDGTIYYQPSQTGQGPYPYPAAMRFGVWSVTKSIGPGIGMLRLAEKYGDWVYSLKLLDYLDIDPPHDGWTGVTFGDAVNMATGLGGKEFHANPNDFFVDYDFTGTYDDWYVARSAAEKVAMLNEVGNYPWGPGLVARYRDRDMFALGVAMNNFLKSMEGEDADIWDMIAEEVFAPIGISHAPMNRTFEEDGSPGQPIMAWGWFPTLDDIAKVATLLHERGAHDGVQILHRARTQALFSVEGTLDQGPANALKYGNPRYKMGTHYMPFRPAEDAATIWMPFMNGYVGNRVVLVPNGMTAIRISKAWPAPDEAVAAVEDPSSMVEALYRLEPFGE</sequence>
<dbReference type="AlphaFoldDB" id="A0A1R3X6R2"/>
<gene>
    <name evidence="2" type="ORF">SAMN05421849_2333</name>
</gene>
<name>A0A1R3X6R2_9RHOB</name>
<proteinExistence type="predicted"/>
<feature type="chain" id="PRO_5012661419" evidence="1">
    <location>
        <begin position="29"/>
        <end position="600"/>
    </location>
</feature>
<evidence type="ECO:0000313" key="3">
    <source>
        <dbReference type="Proteomes" id="UP000192455"/>
    </source>
</evidence>
<dbReference type="STRING" id="515897.SAMN05421849_2333"/>
<protein>
    <submittedName>
        <fullName evidence="2">CubicO group peptidase, beta-lactamase class C family</fullName>
    </submittedName>
</protein>
<dbReference type="InterPro" id="IPR012338">
    <property type="entry name" value="Beta-lactam/transpept-like"/>
</dbReference>
<evidence type="ECO:0000256" key="1">
    <source>
        <dbReference type="SAM" id="SignalP"/>
    </source>
</evidence>